<dbReference type="AlphaFoldDB" id="M0M8A6"/>
<dbReference type="PANTHER" id="PTHR24321">
    <property type="entry name" value="DEHYDROGENASES, SHORT CHAIN"/>
    <property type="match status" value="1"/>
</dbReference>
<name>M0M8A6_9EURY</name>
<organism evidence="3 4">
    <name type="scientific">Halococcus hamelinensis 100A6</name>
    <dbReference type="NCBI Taxonomy" id="1132509"/>
    <lineage>
        <taxon>Archaea</taxon>
        <taxon>Methanobacteriati</taxon>
        <taxon>Methanobacteriota</taxon>
        <taxon>Stenosarchaea group</taxon>
        <taxon>Halobacteria</taxon>
        <taxon>Halobacteriales</taxon>
        <taxon>Halococcaceae</taxon>
        <taxon>Halococcus</taxon>
    </lineage>
</organism>
<dbReference type="NCBIfam" id="NF005559">
    <property type="entry name" value="PRK07231.1"/>
    <property type="match status" value="1"/>
</dbReference>
<dbReference type="PRINTS" id="PR00080">
    <property type="entry name" value="SDRFAMILY"/>
</dbReference>
<dbReference type="InterPro" id="IPR036291">
    <property type="entry name" value="NAD(P)-bd_dom_sf"/>
</dbReference>
<evidence type="ECO:0000256" key="2">
    <source>
        <dbReference type="ARBA" id="ARBA00023002"/>
    </source>
</evidence>
<dbReference type="EMBL" id="AOMB01000003">
    <property type="protein sequence ID" value="EMA42037.1"/>
    <property type="molecule type" value="Genomic_DNA"/>
</dbReference>
<dbReference type="PRINTS" id="PR00081">
    <property type="entry name" value="GDHRDH"/>
</dbReference>
<protein>
    <submittedName>
        <fullName evidence="3">Short-chain dehydrogenase/reductase SDR</fullName>
    </submittedName>
</protein>
<dbReference type="NCBIfam" id="NF004818">
    <property type="entry name" value="PRK06172.1"/>
    <property type="match status" value="1"/>
</dbReference>
<dbReference type="RefSeq" id="WP_007689767.1">
    <property type="nucleotide sequence ID" value="NZ_AOMB01000003.1"/>
</dbReference>
<keyword evidence="4" id="KW-1185">Reference proteome</keyword>
<dbReference type="OrthoDB" id="7442at2157"/>
<gene>
    <name evidence="3" type="ORF">C447_00565</name>
</gene>
<evidence type="ECO:0000313" key="3">
    <source>
        <dbReference type="EMBL" id="EMA42037.1"/>
    </source>
</evidence>
<reference evidence="3 4" key="1">
    <citation type="journal article" date="2014" name="PLoS Genet.">
        <title>Phylogenetically driven sequencing of extremely halophilic archaea reveals strategies for static and dynamic osmo-response.</title>
        <authorList>
            <person name="Becker E.A."/>
            <person name="Seitzer P.M."/>
            <person name="Tritt A."/>
            <person name="Larsen D."/>
            <person name="Krusor M."/>
            <person name="Yao A.I."/>
            <person name="Wu D."/>
            <person name="Madern D."/>
            <person name="Eisen J.A."/>
            <person name="Darling A.E."/>
            <person name="Facciotti M.T."/>
        </authorList>
    </citation>
    <scope>NUCLEOTIDE SEQUENCE [LARGE SCALE GENOMIC DNA]</scope>
    <source>
        <strain evidence="3 4">100A6</strain>
    </source>
</reference>
<dbReference type="InterPro" id="IPR002347">
    <property type="entry name" value="SDR_fam"/>
</dbReference>
<sequence length="251" mass="26648">MKGVKEGVAVVTGAGSGIGRQSALRFAEEGASVVVADIFEDGGNETVEMIQEKEGKATFIRTDVTEQEDVDQMVQEAIDQYGRLDFAHNNAGVEGDSVLLAEHSEENWDQVIGVNLKGVWRCMKREIPEMLKQGKGSIVNTASISGLTGSGGSPYVASKHGVIGLTRKATLDYADENIRINAVCPGVIDTPMVQRAGEADPEMMEQITAGVPAGRLGTPEEIAQAVVWLCSDDSSFVMGHPLTIDGGLTVQ</sequence>
<dbReference type="eggNOG" id="arCOG01259">
    <property type="taxonomic scope" value="Archaea"/>
</dbReference>
<dbReference type="Proteomes" id="UP000011566">
    <property type="component" value="Unassembled WGS sequence"/>
</dbReference>
<dbReference type="Gene3D" id="3.40.50.720">
    <property type="entry name" value="NAD(P)-binding Rossmann-like Domain"/>
    <property type="match status" value="1"/>
</dbReference>
<keyword evidence="2" id="KW-0560">Oxidoreductase</keyword>
<dbReference type="PATRIC" id="fig|1132509.6.peg.134"/>
<evidence type="ECO:0000256" key="1">
    <source>
        <dbReference type="ARBA" id="ARBA00006484"/>
    </source>
</evidence>
<proteinExistence type="inferred from homology"/>
<comment type="similarity">
    <text evidence="1">Belongs to the short-chain dehydrogenases/reductases (SDR) family.</text>
</comment>
<accession>M0M8A6</accession>
<dbReference type="FunFam" id="3.40.50.720:FF:000084">
    <property type="entry name" value="Short-chain dehydrogenase reductase"/>
    <property type="match status" value="1"/>
</dbReference>
<dbReference type="PANTHER" id="PTHR24321:SF8">
    <property type="entry name" value="ESTRADIOL 17-BETA-DEHYDROGENASE 8-RELATED"/>
    <property type="match status" value="1"/>
</dbReference>
<dbReference type="GO" id="GO:0016491">
    <property type="term" value="F:oxidoreductase activity"/>
    <property type="evidence" value="ECO:0007669"/>
    <property type="project" value="UniProtKB-KW"/>
</dbReference>
<evidence type="ECO:0000313" key="4">
    <source>
        <dbReference type="Proteomes" id="UP000011566"/>
    </source>
</evidence>
<dbReference type="Pfam" id="PF13561">
    <property type="entry name" value="adh_short_C2"/>
    <property type="match status" value="1"/>
</dbReference>
<dbReference type="SUPFAM" id="SSF51735">
    <property type="entry name" value="NAD(P)-binding Rossmann-fold domains"/>
    <property type="match status" value="1"/>
</dbReference>
<comment type="caution">
    <text evidence="3">The sequence shown here is derived from an EMBL/GenBank/DDBJ whole genome shotgun (WGS) entry which is preliminary data.</text>
</comment>